<evidence type="ECO:0000313" key="2">
    <source>
        <dbReference type="Proteomes" id="UP001178507"/>
    </source>
</evidence>
<dbReference type="EMBL" id="CAUJNA010000252">
    <property type="protein sequence ID" value="CAJ1374441.1"/>
    <property type="molecule type" value="Genomic_DNA"/>
</dbReference>
<reference evidence="1" key="1">
    <citation type="submission" date="2023-08" db="EMBL/GenBank/DDBJ databases">
        <authorList>
            <person name="Chen Y."/>
            <person name="Shah S."/>
            <person name="Dougan E. K."/>
            <person name="Thang M."/>
            <person name="Chan C."/>
        </authorList>
    </citation>
    <scope>NUCLEOTIDE SEQUENCE</scope>
</reference>
<evidence type="ECO:0000313" key="1">
    <source>
        <dbReference type="EMBL" id="CAJ1374441.1"/>
    </source>
</evidence>
<sequence>MAHLKQLPGSVDLWSPDDVASFLRLRHCPKASIEKVKASVRLHSFDEVDGPRVLRCGIAGLRDLGLTEPQAEALWAELKLEKPVVAEMRFELDGRCEAFLWGIFIADALAAPAHWYYDPSALAADYGRIGGYVAPKARHSANRIMNNHWKANKHDICTLVEGGHMLHGKAAIWKEPYNHYHSGFQPGENTLNAQVARVLMRCVSAGGYDPGRFLLDYKTFLMTEGSHNDSYCEAFHRQLLANHLLRGLPLDQSAGAENHDTPSIGGFVALLPLLLVASARGCEAALATAERHLALTHKSQRLAANLAVYARALWSVLAGRDLREACAAGARELGWDLAAMELSDHEAVYEVFGPACYIGDSLPVVFYLAHKYAESPAGFRDALLANTNAGGENCHRGAALGALLGAAYGMAGIPQDLLDGLDAREAIRKEVKEFLQRISG</sequence>
<dbReference type="InterPro" id="IPR005502">
    <property type="entry name" value="Ribosyl_crysJ1"/>
</dbReference>
<name>A0AA36HSD1_9DINO</name>
<organism evidence="1 2">
    <name type="scientific">Effrenium voratum</name>
    <dbReference type="NCBI Taxonomy" id="2562239"/>
    <lineage>
        <taxon>Eukaryota</taxon>
        <taxon>Sar</taxon>
        <taxon>Alveolata</taxon>
        <taxon>Dinophyceae</taxon>
        <taxon>Suessiales</taxon>
        <taxon>Symbiodiniaceae</taxon>
        <taxon>Effrenium</taxon>
    </lineage>
</organism>
<accession>A0AA36HSD1</accession>
<dbReference type="AlphaFoldDB" id="A0AA36HSD1"/>
<dbReference type="InterPro" id="IPR036705">
    <property type="entry name" value="Ribosyl_crysJ1_sf"/>
</dbReference>
<dbReference type="Pfam" id="PF03747">
    <property type="entry name" value="ADP_ribosyl_GH"/>
    <property type="match status" value="1"/>
</dbReference>
<dbReference type="Proteomes" id="UP001178507">
    <property type="component" value="Unassembled WGS sequence"/>
</dbReference>
<gene>
    <name evidence="1" type="ORF">EVOR1521_LOCUS3998</name>
</gene>
<dbReference type="SUPFAM" id="SSF101478">
    <property type="entry name" value="ADP-ribosylglycohydrolase"/>
    <property type="match status" value="1"/>
</dbReference>
<proteinExistence type="predicted"/>
<protein>
    <recommendedName>
        <fullName evidence="3">ADP-ribosylglycohydrolase</fullName>
    </recommendedName>
</protein>
<keyword evidence="2" id="KW-1185">Reference proteome</keyword>
<dbReference type="PANTHER" id="PTHR16222">
    <property type="entry name" value="ADP-RIBOSYLGLYCOHYDROLASE"/>
    <property type="match status" value="1"/>
</dbReference>
<evidence type="ECO:0008006" key="3">
    <source>
        <dbReference type="Google" id="ProtNLM"/>
    </source>
</evidence>
<comment type="caution">
    <text evidence="1">The sequence shown here is derived from an EMBL/GenBank/DDBJ whole genome shotgun (WGS) entry which is preliminary data.</text>
</comment>
<dbReference type="InterPro" id="IPR050792">
    <property type="entry name" value="ADP-ribosylglycohydrolase"/>
</dbReference>
<dbReference type="PANTHER" id="PTHR16222:SF34">
    <property type="entry name" value="ADP-RIBOSYLGLYCOHYDROLASE"/>
    <property type="match status" value="1"/>
</dbReference>
<dbReference type="Gene3D" id="1.10.4080.10">
    <property type="entry name" value="ADP-ribosylation/Crystallin J1"/>
    <property type="match status" value="1"/>
</dbReference>